<dbReference type="SUPFAM" id="SSF53474">
    <property type="entry name" value="alpha/beta-Hydrolases"/>
    <property type="match status" value="1"/>
</dbReference>
<organism evidence="2 3">
    <name type="scientific">Panicum miliaceum</name>
    <name type="common">Proso millet</name>
    <name type="synonym">Broomcorn millet</name>
    <dbReference type="NCBI Taxonomy" id="4540"/>
    <lineage>
        <taxon>Eukaryota</taxon>
        <taxon>Viridiplantae</taxon>
        <taxon>Streptophyta</taxon>
        <taxon>Embryophyta</taxon>
        <taxon>Tracheophyta</taxon>
        <taxon>Spermatophyta</taxon>
        <taxon>Magnoliopsida</taxon>
        <taxon>Liliopsida</taxon>
        <taxon>Poales</taxon>
        <taxon>Poaceae</taxon>
        <taxon>PACMAD clade</taxon>
        <taxon>Panicoideae</taxon>
        <taxon>Panicodae</taxon>
        <taxon>Paniceae</taxon>
        <taxon>Panicinae</taxon>
        <taxon>Panicum</taxon>
        <taxon>Panicum sect. Panicum</taxon>
    </lineage>
</organism>
<dbReference type="AlphaFoldDB" id="A0A3L6QQE1"/>
<sequence>MESSISMRGTGTRLAQAGFAVHGMDYEGHGKSSGLQGYITSFNDIVVDCSKYFASVCEDMKPHPIMISILSKLSNVIPTWRIIPNEDIIDRAIKSEEWREEVRNNHYCYKGKPRLKTGYELFMASLDIESNLDKVTLPFIIVHGGADAVTDPSVSEALYTLAESKDKTLKLYPGMCHALTSGEPKENINIVFSDIIKWLNERAASTS</sequence>
<accession>A0A3L6QQE1</accession>
<dbReference type="Gene3D" id="3.40.50.1820">
    <property type="entry name" value="alpha/beta hydrolase"/>
    <property type="match status" value="2"/>
</dbReference>
<gene>
    <name evidence="2" type="ORF">C2845_PM04G01520</name>
</gene>
<feature type="domain" description="Serine aminopeptidase S33" evidence="1">
    <location>
        <begin position="62"/>
        <end position="180"/>
    </location>
</feature>
<dbReference type="EMBL" id="PQIB02000011">
    <property type="protein sequence ID" value="RLM86050.1"/>
    <property type="molecule type" value="Genomic_DNA"/>
</dbReference>
<dbReference type="InterPro" id="IPR022742">
    <property type="entry name" value="Hydrolase_4"/>
</dbReference>
<dbReference type="Pfam" id="PF12146">
    <property type="entry name" value="Hydrolase_4"/>
    <property type="match status" value="1"/>
</dbReference>
<comment type="caution">
    <text evidence="2">The sequence shown here is derived from an EMBL/GenBank/DDBJ whole genome shotgun (WGS) entry which is preliminary data.</text>
</comment>
<protein>
    <submittedName>
        <fullName evidence="2">Caffeoylshikimate esterase-like isoform X3</fullName>
    </submittedName>
</protein>
<reference evidence="3" key="1">
    <citation type="journal article" date="2019" name="Nat. Commun.">
        <title>The genome of broomcorn millet.</title>
        <authorList>
            <person name="Zou C."/>
            <person name="Miki D."/>
            <person name="Li D."/>
            <person name="Tang Q."/>
            <person name="Xiao L."/>
            <person name="Rajput S."/>
            <person name="Deng P."/>
            <person name="Jia W."/>
            <person name="Huang R."/>
            <person name="Zhang M."/>
            <person name="Sun Y."/>
            <person name="Hu J."/>
            <person name="Fu X."/>
            <person name="Schnable P.S."/>
            <person name="Li F."/>
            <person name="Zhang H."/>
            <person name="Feng B."/>
            <person name="Zhu X."/>
            <person name="Liu R."/>
            <person name="Schnable J.C."/>
            <person name="Zhu J.-K."/>
            <person name="Zhang H."/>
        </authorList>
    </citation>
    <scope>NUCLEOTIDE SEQUENCE [LARGE SCALE GENOMIC DNA]</scope>
</reference>
<evidence type="ECO:0000313" key="2">
    <source>
        <dbReference type="EMBL" id="RLM86050.1"/>
    </source>
</evidence>
<evidence type="ECO:0000313" key="3">
    <source>
        <dbReference type="Proteomes" id="UP000275267"/>
    </source>
</evidence>
<proteinExistence type="predicted"/>
<keyword evidence="3" id="KW-1185">Reference proteome</keyword>
<evidence type="ECO:0000259" key="1">
    <source>
        <dbReference type="Pfam" id="PF12146"/>
    </source>
</evidence>
<dbReference type="OrthoDB" id="2498029at2759"/>
<name>A0A3L6QQE1_PANMI</name>
<dbReference type="STRING" id="4540.A0A3L6QQE1"/>
<dbReference type="InterPro" id="IPR029058">
    <property type="entry name" value="AB_hydrolase_fold"/>
</dbReference>
<dbReference type="PANTHER" id="PTHR11614">
    <property type="entry name" value="PHOSPHOLIPASE-RELATED"/>
    <property type="match status" value="1"/>
</dbReference>
<dbReference type="InterPro" id="IPR051044">
    <property type="entry name" value="MAG_DAG_Lipase"/>
</dbReference>
<dbReference type="Proteomes" id="UP000275267">
    <property type="component" value="Unassembled WGS sequence"/>
</dbReference>